<evidence type="ECO:0000256" key="1">
    <source>
        <dbReference type="ARBA" id="ARBA00004196"/>
    </source>
</evidence>
<gene>
    <name evidence="7" type="ORF">QS713_05725</name>
</gene>
<evidence type="ECO:0000313" key="7">
    <source>
        <dbReference type="EMBL" id="MDT3767561.1"/>
    </source>
</evidence>
<comment type="caution">
    <text evidence="7">The sequence shown here is derived from an EMBL/GenBank/DDBJ whole genome shotgun (WGS) entry which is preliminary data.</text>
</comment>
<comment type="similarity">
    <text evidence="2 4">Belongs to the bacterial solute-binding protein 3 family.</text>
</comment>
<feature type="domain" description="Solute-binding protein family 3/N-terminal" evidence="6">
    <location>
        <begin position="73"/>
        <end position="301"/>
    </location>
</feature>
<dbReference type="SUPFAM" id="SSF53850">
    <property type="entry name" value="Periplasmic binding protein-like II"/>
    <property type="match status" value="1"/>
</dbReference>
<dbReference type="CDD" id="cd01004">
    <property type="entry name" value="PBP2_MidA_like"/>
    <property type="match status" value="1"/>
</dbReference>
<dbReference type="PANTHER" id="PTHR35936">
    <property type="entry name" value="MEMBRANE-BOUND LYTIC MUREIN TRANSGLYCOSYLASE F"/>
    <property type="match status" value="1"/>
</dbReference>
<feature type="signal peptide" evidence="5">
    <location>
        <begin position="1"/>
        <end position="20"/>
    </location>
</feature>
<dbReference type="PROSITE" id="PS51257">
    <property type="entry name" value="PROKAR_LIPOPROTEIN"/>
    <property type="match status" value="1"/>
</dbReference>
<protein>
    <submittedName>
        <fullName evidence="7">ABC transporter substrate-binding protein</fullName>
    </submittedName>
</protein>
<feature type="chain" id="PRO_5046000366" evidence="5">
    <location>
        <begin position="21"/>
        <end position="313"/>
    </location>
</feature>
<name>A0ABU3IB05_9ACTO</name>
<dbReference type="Pfam" id="PF00497">
    <property type="entry name" value="SBP_bac_3"/>
    <property type="match status" value="1"/>
</dbReference>
<dbReference type="Gene3D" id="3.40.190.10">
    <property type="entry name" value="Periplasmic binding protein-like II"/>
    <property type="match status" value="2"/>
</dbReference>
<comment type="subcellular location">
    <subcellularLocation>
        <location evidence="1">Cell envelope</location>
    </subcellularLocation>
</comment>
<reference evidence="7 8" key="1">
    <citation type="submission" date="2023-06" db="EMBL/GenBank/DDBJ databases">
        <title>Draft genome sequence of Gleimia hominis type strain CCUG 57540T.</title>
        <authorList>
            <person name="Salva-Serra F."/>
            <person name="Cardew S."/>
            <person name="Jensie Markopoulos S."/>
            <person name="Ohlen M."/>
            <person name="Inganas E."/>
            <person name="Svensson-Stadler L."/>
            <person name="Moore E.R.B."/>
        </authorList>
    </citation>
    <scope>NUCLEOTIDE SEQUENCE [LARGE SCALE GENOMIC DNA]</scope>
    <source>
        <strain evidence="7 8">CCUG 57540</strain>
    </source>
</reference>
<dbReference type="RefSeq" id="WP_313273214.1">
    <property type="nucleotide sequence ID" value="NZ_JASXSX010000001.1"/>
</dbReference>
<dbReference type="InterPro" id="IPR018313">
    <property type="entry name" value="SBP_3_CS"/>
</dbReference>
<proteinExistence type="inferred from homology"/>
<keyword evidence="8" id="KW-1185">Reference proteome</keyword>
<dbReference type="Proteomes" id="UP001247542">
    <property type="component" value="Unassembled WGS sequence"/>
</dbReference>
<dbReference type="PANTHER" id="PTHR35936:SF17">
    <property type="entry name" value="ARGININE-BINDING EXTRACELLULAR PROTEIN ARTP"/>
    <property type="match status" value="1"/>
</dbReference>
<sequence>MKKLPALVCAITLAGSLALAGCSDPDDNADKTTNGAAPSASQSTDTKTFDFSKLKPQDNIAAMVPQAVKDQGILRNGASTDYAPAEFRDTDGQTPMGYDIDIVKALALVMGLKDGQTSHAEFPAIIPALGSKFDVGASAFTITPDRIKEANMIAYVEVGSAYSVKKGNPGHFDPKDPCGKIIGVQTGTYQHDYARELSDKCVSDGKEAIKVMPHKLNTDVVTKVAGGQYDAGFCDSTVTGYAIEQTKDQLEQVGDVLESEPQGIVVSKNDEELTKAVQAAMQYLMDEGYLKEILGTYGAESAALSEAQLNPGK</sequence>
<evidence type="ECO:0000256" key="3">
    <source>
        <dbReference type="ARBA" id="ARBA00022729"/>
    </source>
</evidence>
<dbReference type="EMBL" id="JASXSX010000001">
    <property type="protein sequence ID" value="MDT3767561.1"/>
    <property type="molecule type" value="Genomic_DNA"/>
</dbReference>
<evidence type="ECO:0000313" key="8">
    <source>
        <dbReference type="Proteomes" id="UP001247542"/>
    </source>
</evidence>
<organism evidence="7 8">
    <name type="scientific">Gleimia hominis</name>
    <dbReference type="NCBI Taxonomy" id="595468"/>
    <lineage>
        <taxon>Bacteria</taxon>
        <taxon>Bacillati</taxon>
        <taxon>Actinomycetota</taxon>
        <taxon>Actinomycetes</taxon>
        <taxon>Actinomycetales</taxon>
        <taxon>Actinomycetaceae</taxon>
        <taxon>Gleimia</taxon>
    </lineage>
</organism>
<evidence type="ECO:0000259" key="6">
    <source>
        <dbReference type="SMART" id="SM00062"/>
    </source>
</evidence>
<keyword evidence="3 5" id="KW-0732">Signal</keyword>
<dbReference type="SMART" id="SM00062">
    <property type="entry name" value="PBPb"/>
    <property type="match status" value="1"/>
</dbReference>
<dbReference type="InterPro" id="IPR001638">
    <property type="entry name" value="Solute-binding_3/MltF_N"/>
</dbReference>
<dbReference type="PROSITE" id="PS01039">
    <property type="entry name" value="SBP_BACTERIAL_3"/>
    <property type="match status" value="1"/>
</dbReference>
<evidence type="ECO:0000256" key="5">
    <source>
        <dbReference type="SAM" id="SignalP"/>
    </source>
</evidence>
<evidence type="ECO:0000256" key="4">
    <source>
        <dbReference type="RuleBase" id="RU003744"/>
    </source>
</evidence>
<accession>A0ABU3IB05</accession>
<evidence type="ECO:0000256" key="2">
    <source>
        <dbReference type="ARBA" id="ARBA00010333"/>
    </source>
</evidence>